<evidence type="ECO:0000313" key="3">
    <source>
        <dbReference type="Proteomes" id="UP000199397"/>
    </source>
</evidence>
<protein>
    <submittedName>
        <fullName evidence="2">SEFIR domain-containing protein</fullName>
    </submittedName>
</protein>
<dbReference type="Proteomes" id="UP000199397">
    <property type="component" value="Unassembled WGS sequence"/>
</dbReference>
<dbReference type="Pfam" id="PF08357">
    <property type="entry name" value="SEFIR"/>
    <property type="match status" value="1"/>
</dbReference>
<name>A0A1H4F444_9GAMM</name>
<dbReference type="SUPFAM" id="SSF52540">
    <property type="entry name" value="P-loop containing nucleoside triphosphate hydrolases"/>
    <property type="match status" value="1"/>
</dbReference>
<reference evidence="2 3" key="1">
    <citation type="submission" date="2016-10" db="EMBL/GenBank/DDBJ databases">
        <authorList>
            <person name="de Groot N.N."/>
        </authorList>
    </citation>
    <scope>NUCLEOTIDE SEQUENCE [LARGE SCALE GENOMIC DNA]</scope>
    <source>
        <strain evidence="2 3">DSM 21228</strain>
    </source>
</reference>
<dbReference type="InterPro" id="IPR013568">
    <property type="entry name" value="SEFIR_dom"/>
</dbReference>
<dbReference type="AlphaFoldDB" id="A0A1H4F444"/>
<evidence type="ECO:0000259" key="1">
    <source>
        <dbReference type="PROSITE" id="PS51534"/>
    </source>
</evidence>
<dbReference type="PROSITE" id="PS51534">
    <property type="entry name" value="SEFIR"/>
    <property type="match status" value="1"/>
</dbReference>
<dbReference type="RefSeq" id="WP_093069639.1">
    <property type="nucleotide sequence ID" value="NZ_FNQP01000018.1"/>
</dbReference>
<dbReference type="OrthoDB" id="1426235at2"/>
<dbReference type="InterPro" id="IPR027417">
    <property type="entry name" value="P-loop_NTPase"/>
</dbReference>
<dbReference type="STRING" id="525918.SAMN05660964_02817"/>
<organism evidence="2 3">
    <name type="scientific">Thiothrix caldifontis</name>
    <dbReference type="NCBI Taxonomy" id="525918"/>
    <lineage>
        <taxon>Bacteria</taxon>
        <taxon>Pseudomonadati</taxon>
        <taxon>Pseudomonadota</taxon>
        <taxon>Gammaproteobacteria</taxon>
        <taxon>Thiotrichales</taxon>
        <taxon>Thiotrichaceae</taxon>
        <taxon>Thiothrix</taxon>
    </lineage>
</organism>
<dbReference type="Gene3D" id="3.40.50.300">
    <property type="entry name" value="P-loop containing nucleotide triphosphate hydrolases"/>
    <property type="match status" value="1"/>
</dbReference>
<gene>
    <name evidence="2" type="ORF">SAMN05660964_02817</name>
</gene>
<accession>A0A1H4F444</accession>
<dbReference type="EMBL" id="FNQP01000018">
    <property type="protein sequence ID" value="SEA91677.1"/>
    <property type="molecule type" value="Genomic_DNA"/>
</dbReference>
<dbReference type="Gene3D" id="3.40.50.11530">
    <property type="match status" value="1"/>
</dbReference>
<evidence type="ECO:0000313" key="2">
    <source>
        <dbReference type="EMBL" id="SEA91677.1"/>
    </source>
</evidence>
<sequence length="649" mass="73377">MTKVFISYSHEPDNAQHSQQVLALSDRLNKSDLDCDIDQYINGSPEEGWPLWMERMLDEASHVLIICTETYLNRVQRKEKPGTGKGVKWESLLTYQDIYDNDSLNRKFIPVVFTADNAAFIPKPLKAVSHYDLSRDDTYEKLLRFLTGQPLAIKPKPGQTPHLPPTNATLKVTCVNSDELTIVKGRFFGRKAELALLDAVWTENVTRIIQFTAAGGTGKTKLLRHWLDNTSDITYLAWSFYAQGSTEDKQTSATPFFLYVLEALQSPHSLSYFDQQPEALGRHIAALVHAQRCVLVLDGLEPLQHADKGNRGELKDRALKALVKSLMGQNDGLCIITTRIPLYEISDRDEPLVIRYTLENLHVDDGVELLKSLKVRGKPDDLATAVKAYGCHALALNLLGALLSKRYQGDVNQHIQLKALVNPTGDRESRHAFKVMQTYAEVLAGTPELKLLNLLGLFDHSIDLAVLRVLWQAQIPDLTAAISEDDWLDAIDAIRNEWYLLTDNSNNPKLLDCHPLIREYFGKQLKDNQPEIWQQAHERLYEYYKALPEKELPDTLEEMQPLFSAVVHGCSADLHNTVWQEVYWLRIERSLKSYLSYSYVHDELGATGDELAILSSFFLGGWNTISSNLSEDNVGAILKNPPSERVGLR</sequence>
<keyword evidence="3" id="KW-1185">Reference proteome</keyword>
<proteinExistence type="predicted"/>
<feature type="domain" description="SEFIR" evidence="1">
    <location>
        <begin position="1"/>
        <end position="142"/>
    </location>
</feature>